<sequence>MKKLIKLTIEKLVEKEEEYFIATSEDLQGLVAEGKTIAEVIEIAQDVAEILWELEKEHNHINSNIQDFPSTFEYPLILEV</sequence>
<dbReference type="InterPro" id="IPR035069">
    <property type="entry name" value="TTHA1013/TTHA0281-like"/>
</dbReference>
<keyword evidence="2" id="KW-1185">Reference proteome</keyword>
<reference evidence="1 2" key="1">
    <citation type="submission" date="2020-10" db="EMBL/GenBank/DDBJ databases">
        <authorList>
            <person name="Castelo-Branco R."/>
            <person name="Eusebio N."/>
            <person name="Adriana R."/>
            <person name="Vieira A."/>
            <person name="Brugerolle De Fraissinette N."/>
            <person name="Rezende De Castro R."/>
            <person name="Schneider M.P."/>
            <person name="Vasconcelos V."/>
            <person name="Leao P.N."/>
        </authorList>
    </citation>
    <scope>NUCLEOTIDE SEQUENCE [LARGE SCALE GENOMIC DNA]</scope>
    <source>
        <strain evidence="1 2">LEGE 03274</strain>
    </source>
</reference>
<evidence type="ECO:0000313" key="1">
    <source>
        <dbReference type="EMBL" id="MBE9221530.1"/>
    </source>
</evidence>
<dbReference type="RefSeq" id="WP_193799721.1">
    <property type="nucleotide sequence ID" value="NZ_JADEWC010000003.1"/>
</dbReference>
<evidence type="ECO:0000313" key="2">
    <source>
        <dbReference type="Proteomes" id="UP000654604"/>
    </source>
</evidence>
<protein>
    <submittedName>
        <fullName evidence="1">DUF1902 domain-containing protein</fullName>
    </submittedName>
</protein>
<proteinExistence type="predicted"/>
<name>A0ABR9V0W8_9CHRO</name>
<organism evidence="1 2">
    <name type="scientific">Cyanobacterium stanieri LEGE 03274</name>
    <dbReference type="NCBI Taxonomy" id="1828756"/>
    <lineage>
        <taxon>Bacteria</taxon>
        <taxon>Bacillati</taxon>
        <taxon>Cyanobacteriota</taxon>
        <taxon>Cyanophyceae</taxon>
        <taxon>Oscillatoriophycideae</taxon>
        <taxon>Chroococcales</taxon>
        <taxon>Geminocystaceae</taxon>
        <taxon>Cyanobacterium</taxon>
    </lineage>
</organism>
<comment type="caution">
    <text evidence="1">The sequence shown here is derived from an EMBL/GenBank/DDBJ whole genome shotgun (WGS) entry which is preliminary data.</text>
</comment>
<dbReference type="EMBL" id="JADEWC010000003">
    <property type="protein sequence ID" value="MBE9221530.1"/>
    <property type="molecule type" value="Genomic_DNA"/>
</dbReference>
<dbReference type="Proteomes" id="UP000654604">
    <property type="component" value="Unassembled WGS sequence"/>
</dbReference>
<dbReference type="Gene3D" id="3.30.2390.10">
    <property type="entry name" value="TTHA1013-like"/>
    <property type="match status" value="1"/>
</dbReference>
<accession>A0ABR9V0W8</accession>
<gene>
    <name evidence="1" type="ORF">IQ215_02360</name>
</gene>
<dbReference type="SUPFAM" id="SSF143100">
    <property type="entry name" value="TTHA1013/TTHA0281-like"/>
    <property type="match status" value="1"/>
</dbReference>